<accession>A0A9X2A446</accession>
<reference evidence="2" key="1">
    <citation type="submission" date="2022-01" db="EMBL/GenBank/DDBJ databases">
        <title>Genome sequencing of Zunongwangia sp. M21534 genome.</title>
        <authorList>
            <person name="Chen Y."/>
            <person name="Dong C."/>
            <person name="Shao Z."/>
        </authorList>
    </citation>
    <scope>NUCLEOTIDE SEQUENCE</scope>
    <source>
        <strain evidence="2">MCCC M21534</strain>
    </source>
</reference>
<dbReference type="EC" id="2.3.1.-" evidence="2"/>
<dbReference type="CDD" id="cd04301">
    <property type="entry name" value="NAT_SF"/>
    <property type="match status" value="1"/>
</dbReference>
<protein>
    <submittedName>
        <fullName evidence="2">GNAT family N-acetyltransferase</fullName>
        <ecNumber evidence="2">2.3.1.-</ecNumber>
    </submittedName>
</protein>
<name>A0A9X2A446_9FLAO</name>
<dbReference type="Pfam" id="PF13673">
    <property type="entry name" value="Acetyltransf_10"/>
    <property type="match status" value="1"/>
</dbReference>
<dbReference type="AlphaFoldDB" id="A0A9X2A446"/>
<dbReference type="PANTHER" id="PTHR43451:SF1">
    <property type="entry name" value="ACETYLTRANSFERASE"/>
    <property type="match status" value="1"/>
</dbReference>
<dbReference type="PROSITE" id="PS51186">
    <property type="entry name" value="GNAT"/>
    <property type="match status" value="1"/>
</dbReference>
<gene>
    <name evidence="2" type="ORF">L1967_17085</name>
</gene>
<dbReference type="GO" id="GO:0016747">
    <property type="term" value="F:acyltransferase activity, transferring groups other than amino-acyl groups"/>
    <property type="evidence" value="ECO:0007669"/>
    <property type="project" value="InterPro"/>
</dbReference>
<organism evidence="2 3">
    <name type="scientific">Zunongwangia pacifica</name>
    <dbReference type="NCBI Taxonomy" id="2911062"/>
    <lineage>
        <taxon>Bacteria</taxon>
        <taxon>Pseudomonadati</taxon>
        <taxon>Bacteroidota</taxon>
        <taxon>Flavobacteriia</taxon>
        <taxon>Flavobacteriales</taxon>
        <taxon>Flavobacteriaceae</taxon>
        <taxon>Zunongwangia</taxon>
    </lineage>
</organism>
<feature type="domain" description="N-acetyltransferase" evidence="1">
    <location>
        <begin position="3"/>
        <end position="152"/>
    </location>
</feature>
<keyword evidence="2" id="KW-0012">Acyltransferase</keyword>
<dbReference type="PANTHER" id="PTHR43451">
    <property type="entry name" value="ACETYLTRANSFERASE (GNAT) FAMILY PROTEIN"/>
    <property type="match status" value="1"/>
</dbReference>
<proteinExistence type="predicted"/>
<dbReference type="InterPro" id="IPR000182">
    <property type="entry name" value="GNAT_dom"/>
</dbReference>
<sequence>MNINVREANYSDLEEMQDLFLEAIKNIPNSDYSEKQTEAWASTVKNKERWKSMLANQYVLIAEINRKIVGFGSLDKDYIDFMYVHKDFLRKGIASKIFEGLQRKSIELGCNQLTSNVSKTARPFFERKGFSIIKENNNIINDVEIINYYMSQ</sequence>
<comment type="caution">
    <text evidence="2">The sequence shown here is derived from an EMBL/GenBank/DDBJ whole genome shotgun (WGS) entry which is preliminary data.</text>
</comment>
<keyword evidence="3" id="KW-1185">Reference proteome</keyword>
<evidence type="ECO:0000313" key="3">
    <source>
        <dbReference type="Proteomes" id="UP001139521"/>
    </source>
</evidence>
<dbReference type="SUPFAM" id="SSF55729">
    <property type="entry name" value="Acyl-CoA N-acyltransferases (Nat)"/>
    <property type="match status" value="1"/>
</dbReference>
<evidence type="ECO:0000313" key="2">
    <source>
        <dbReference type="EMBL" id="MCL6220009.1"/>
    </source>
</evidence>
<dbReference type="InterPro" id="IPR016181">
    <property type="entry name" value="Acyl_CoA_acyltransferase"/>
</dbReference>
<dbReference type="InterPro" id="IPR052564">
    <property type="entry name" value="N-acetyltrans/Recomb-assoc"/>
</dbReference>
<dbReference type="EMBL" id="JAKHSK010000030">
    <property type="protein sequence ID" value="MCL6220009.1"/>
    <property type="molecule type" value="Genomic_DNA"/>
</dbReference>
<keyword evidence="2" id="KW-0808">Transferase</keyword>
<dbReference type="Gene3D" id="3.40.630.30">
    <property type="match status" value="1"/>
</dbReference>
<dbReference type="Proteomes" id="UP001139521">
    <property type="component" value="Unassembled WGS sequence"/>
</dbReference>
<evidence type="ECO:0000259" key="1">
    <source>
        <dbReference type="PROSITE" id="PS51186"/>
    </source>
</evidence>
<dbReference type="RefSeq" id="WP_249602718.1">
    <property type="nucleotide sequence ID" value="NZ_JAKHSK010000030.1"/>
</dbReference>